<reference evidence="1" key="1">
    <citation type="submission" date="2018-01" db="EMBL/GenBank/DDBJ databases">
        <title>An insight into the sialome of Amazonian anophelines.</title>
        <authorList>
            <person name="Ribeiro J.M."/>
            <person name="Scarpassa V."/>
            <person name="Calvo E."/>
        </authorList>
    </citation>
    <scope>NUCLEOTIDE SEQUENCE</scope>
</reference>
<proteinExistence type="predicted"/>
<name>A0A2M4D443_ANODA</name>
<dbReference type="AlphaFoldDB" id="A0A2M4D443"/>
<dbReference type="EMBL" id="GGFL01007680">
    <property type="protein sequence ID" value="MBW71858.1"/>
    <property type="molecule type" value="Transcribed_RNA"/>
</dbReference>
<accession>A0A2M4D443</accession>
<organism evidence="1">
    <name type="scientific">Anopheles darlingi</name>
    <name type="common">Mosquito</name>
    <dbReference type="NCBI Taxonomy" id="43151"/>
    <lineage>
        <taxon>Eukaryota</taxon>
        <taxon>Metazoa</taxon>
        <taxon>Ecdysozoa</taxon>
        <taxon>Arthropoda</taxon>
        <taxon>Hexapoda</taxon>
        <taxon>Insecta</taxon>
        <taxon>Pterygota</taxon>
        <taxon>Neoptera</taxon>
        <taxon>Endopterygota</taxon>
        <taxon>Diptera</taxon>
        <taxon>Nematocera</taxon>
        <taxon>Culicoidea</taxon>
        <taxon>Culicidae</taxon>
        <taxon>Anophelinae</taxon>
        <taxon>Anopheles</taxon>
    </lineage>
</organism>
<evidence type="ECO:0000313" key="1">
    <source>
        <dbReference type="EMBL" id="MBW71858.1"/>
    </source>
</evidence>
<protein>
    <submittedName>
        <fullName evidence="1">Putative secreted protein</fullName>
    </submittedName>
</protein>
<sequence length="87" mass="9695">MLWLQMTSSTSWQLPVMLWSAQCPYSLSQFAPVPSNHHLSLTQPSVSFYGCSIPSSPVASHSPHHCLHSRSFLSVQPRSLANHHCHS</sequence>